<dbReference type="Pfam" id="PF17396">
    <property type="entry name" value="DUF1611_N"/>
    <property type="match status" value="1"/>
</dbReference>
<dbReference type="InterPro" id="IPR035402">
    <property type="entry name" value="DgcN-like_N"/>
</dbReference>
<keyword evidence="4" id="KW-1185">Reference proteome</keyword>
<dbReference type="NCBIfam" id="NF041892">
    <property type="entry name" value="DgcN"/>
    <property type="match status" value="1"/>
</dbReference>
<dbReference type="Gene3D" id="3.40.50.720">
    <property type="entry name" value="NAD(P)-binding Rossmann-like Domain"/>
    <property type="match status" value="1"/>
</dbReference>
<dbReference type="OrthoDB" id="9778498at2"/>
<evidence type="ECO:0000259" key="1">
    <source>
        <dbReference type="Pfam" id="PF07755"/>
    </source>
</evidence>
<sequence>MAIEHPYLMFLGDAADQLAAKVANGVRMWRPEWCVGQFRLPGCNADLGLPDMTIEEAAAAGVKTIIVGVANRGGIIPDSWVESLVRGVELGMDVASGLHNKVTEVPAIADAAKANGRKLFDVRHPTRSFDVAKGTKRPGKRLLAVGTDCSVGKMFAALAVEREMLARGMKATFRATGQTGIFIAGDGVSVDAVVADFISGATEWLCPANDEDHWDVVEGQGSLFHASFAGVSMGLLHGSQADALVMCHEPTRTHMRGLPDFPIPDLKECIALNEQCGRLTNPACKVVGVSVNTVALGDAEAKDVLAKIADETGLPTTDTFRYGAGPIVDVL</sequence>
<evidence type="ECO:0000313" key="3">
    <source>
        <dbReference type="EMBL" id="RVU33635.1"/>
    </source>
</evidence>
<name>A0A3S2VM32_9PROT</name>
<dbReference type="RefSeq" id="WP_127767665.1">
    <property type="nucleotide sequence ID" value="NZ_SADE01000004.1"/>
</dbReference>
<dbReference type="AlphaFoldDB" id="A0A3S2VM32"/>
<dbReference type="Pfam" id="PF07755">
    <property type="entry name" value="DUF1611"/>
    <property type="match status" value="1"/>
</dbReference>
<dbReference type="PANTHER" id="PTHR40690">
    <property type="entry name" value="GLL3100 PROTEIN"/>
    <property type="match status" value="1"/>
</dbReference>
<dbReference type="Gene3D" id="3.40.50.300">
    <property type="entry name" value="P-loop containing nucleotide triphosphate hydrolases"/>
    <property type="match status" value="1"/>
</dbReference>
<dbReference type="SUPFAM" id="SSF52540">
    <property type="entry name" value="P-loop containing nucleoside triphosphate hydrolases"/>
    <property type="match status" value="1"/>
</dbReference>
<gene>
    <name evidence="3" type="ORF">EOI86_20980</name>
</gene>
<protein>
    <submittedName>
        <fullName evidence="3">DUF1611 domain-containing protein</fullName>
    </submittedName>
</protein>
<dbReference type="PIRSF" id="PIRSF026760">
    <property type="entry name" value="UCP026760"/>
    <property type="match status" value="1"/>
</dbReference>
<feature type="domain" description="D-glutamate N-acetyltransferase-like N-terminal" evidence="2">
    <location>
        <begin position="41"/>
        <end position="125"/>
    </location>
</feature>
<evidence type="ECO:0000313" key="4">
    <source>
        <dbReference type="Proteomes" id="UP000287447"/>
    </source>
</evidence>
<comment type="caution">
    <text evidence="3">The sequence shown here is derived from an EMBL/GenBank/DDBJ whole genome shotgun (WGS) entry which is preliminary data.</text>
</comment>
<dbReference type="EMBL" id="SADE01000004">
    <property type="protein sequence ID" value="RVU33635.1"/>
    <property type="molecule type" value="Genomic_DNA"/>
</dbReference>
<dbReference type="InterPro" id="IPR011669">
    <property type="entry name" value="DgcN-like"/>
</dbReference>
<reference evidence="4" key="1">
    <citation type="submission" date="2019-01" db="EMBL/GenBank/DDBJ databases">
        <title>Gri0909 isolated from a small marine red alga.</title>
        <authorList>
            <person name="Kim J."/>
            <person name="Jeong S.E."/>
            <person name="Jeon C.O."/>
        </authorList>
    </citation>
    <scope>NUCLEOTIDE SEQUENCE [LARGE SCALE GENOMIC DNA]</scope>
    <source>
        <strain evidence="4">Gri0909</strain>
    </source>
</reference>
<dbReference type="InterPro" id="IPR035086">
    <property type="entry name" value="DgcN-like_C"/>
</dbReference>
<dbReference type="Proteomes" id="UP000287447">
    <property type="component" value="Unassembled WGS sequence"/>
</dbReference>
<evidence type="ECO:0000259" key="2">
    <source>
        <dbReference type="Pfam" id="PF17396"/>
    </source>
</evidence>
<dbReference type="InterPro" id="IPR027417">
    <property type="entry name" value="P-loop_NTPase"/>
</dbReference>
<feature type="domain" description="D-glutamate N-acetyltransferase-like C-terminal" evidence="1">
    <location>
        <begin position="131"/>
        <end position="328"/>
    </location>
</feature>
<accession>A0A3S2VM32</accession>
<dbReference type="PANTHER" id="PTHR40690:SF1">
    <property type="entry name" value="DUF1611 DOMAIN-CONTAINING PROTEIN"/>
    <property type="match status" value="1"/>
</dbReference>
<organism evidence="3 4">
    <name type="scientific">Hwanghaeella grinnelliae</name>
    <dbReference type="NCBI Taxonomy" id="2500179"/>
    <lineage>
        <taxon>Bacteria</taxon>
        <taxon>Pseudomonadati</taxon>
        <taxon>Pseudomonadota</taxon>
        <taxon>Alphaproteobacteria</taxon>
        <taxon>Rhodospirillales</taxon>
        <taxon>Rhodospirillaceae</taxon>
        <taxon>Hwanghaeella</taxon>
    </lineage>
</organism>
<proteinExistence type="predicted"/>